<dbReference type="EMBL" id="DVHH01000089">
    <property type="protein sequence ID" value="HIR54672.1"/>
    <property type="molecule type" value="Genomic_DNA"/>
</dbReference>
<evidence type="ECO:0000256" key="1">
    <source>
        <dbReference type="ARBA" id="ARBA00004196"/>
    </source>
</evidence>
<comment type="similarity">
    <text evidence="2">Belongs to the bacterial solute-binding protein 3 family.</text>
</comment>
<dbReference type="AlphaFoldDB" id="A0A9D1DKR3"/>
<dbReference type="PROSITE" id="PS01039">
    <property type="entry name" value="SBP_BACTERIAL_3"/>
    <property type="match status" value="1"/>
</dbReference>
<dbReference type="Pfam" id="PF00497">
    <property type="entry name" value="SBP_bac_3"/>
    <property type="match status" value="1"/>
</dbReference>
<name>A0A9D1DKR3_9FIRM</name>
<evidence type="ECO:0000313" key="6">
    <source>
        <dbReference type="Proteomes" id="UP000824238"/>
    </source>
</evidence>
<dbReference type="GO" id="GO:0030313">
    <property type="term" value="C:cell envelope"/>
    <property type="evidence" value="ECO:0007669"/>
    <property type="project" value="UniProtKB-SubCell"/>
</dbReference>
<dbReference type="PANTHER" id="PTHR35936:SF19">
    <property type="entry name" value="AMINO-ACID-BINDING PROTEIN YXEM-RELATED"/>
    <property type="match status" value="1"/>
</dbReference>
<sequence>MKKSIKLAALLLISCLMLSLSGCGKVVGRYRVVETLMTQEFSIGYRENDYVRYYVDAALQTLAADGTISTLAYKWFGEDNTSFSKNINALEQVGQAAPRTLLVGVDADAFPMSYIEGDSYSGFDVELAREVCSRLGWTAKFISIKAENAYVELSSGNIDVAWGGLALEREDVKYEVTAPYLTNDIVIVTLAQGGAKTLAGLKGDTLAMTVEQKYMDALSQNEKLMERLGQIKRVSGGTQSLFDQLNSGAVNAIIVYRLALSYYG</sequence>
<dbReference type="Proteomes" id="UP000824238">
    <property type="component" value="Unassembled WGS sequence"/>
</dbReference>
<gene>
    <name evidence="5" type="ORF">IAD36_03590</name>
</gene>
<comment type="caution">
    <text evidence="5">The sequence shown here is derived from an EMBL/GenBank/DDBJ whole genome shotgun (WGS) entry which is preliminary data.</text>
</comment>
<evidence type="ECO:0000313" key="5">
    <source>
        <dbReference type="EMBL" id="HIR54672.1"/>
    </source>
</evidence>
<evidence type="ECO:0000256" key="2">
    <source>
        <dbReference type="ARBA" id="ARBA00010333"/>
    </source>
</evidence>
<dbReference type="InterPro" id="IPR001638">
    <property type="entry name" value="Solute-binding_3/MltF_N"/>
</dbReference>
<accession>A0A9D1DKR3</accession>
<feature type="domain" description="Solute-binding protein family 3/N-terminal" evidence="4">
    <location>
        <begin position="101"/>
        <end position="226"/>
    </location>
</feature>
<dbReference type="InterPro" id="IPR018313">
    <property type="entry name" value="SBP_3_CS"/>
</dbReference>
<organism evidence="5 6">
    <name type="scientific">Candidatus Scatomorpha intestinigallinarum</name>
    <dbReference type="NCBI Taxonomy" id="2840923"/>
    <lineage>
        <taxon>Bacteria</taxon>
        <taxon>Bacillati</taxon>
        <taxon>Bacillota</taxon>
        <taxon>Clostridia</taxon>
        <taxon>Eubacteriales</taxon>
        <taxon>Candidatus Scatomorpha</taxon>
    </lineage>
</organism>
<dbReference type="Gene3D" id="3.40.190.10">
    <property type="entry name" value="Periplasmic binding protein-like II"/>
    <property type="match status" value="3"/>
</dbReference>
<dbReference type="PROSITE" id="PS51257">
    <property type="entry name" value="PROKAR_LIPOPROTEIN"/>
    <property type="match status" value="1"/>
</dbReference>
<protein>
    <submittedName>
        <fullName evidence="5">Transporter substrate-binding domain-containing protein</fullName>
    </submittedName>
</protein>
<keyword evidence="3" id="KW-0732">Signal</keyword>
<reference evidence="5" key="2">
    <citation type="journal article" date="2021" name="PeerJ">
        <title>Extensive microbial diversity within the chicken gut microbiome revealed by metagenomics and culture.</title>
        <authorList>
            <person name="Gilroy R."/>
            <person name="Ravi A."/>
            <person name="Getino M."/>
            <person name="Pursley I."/>
            <person name="Horton D.L."/>
            <person name="Alikhan N.F."/>
            <person name="Baker D."/>
            <person name="Gharbi K."/>
            <person name="Hall N."/>
            <person name="Watson M."/>
            <person name="Adriaenssens E.M."/>
            <person name="Foster-Nyarko E."/>
            <person name="Jarju S."/>
            <person name="Secka A."/>
            <person name="Antonio M."/>
            <person name="Oren A."/>
            <person name="Chaudhuri R.R."/>
            <person name="La Ragione R."/>
            <person name="Hildebrand F."/>
            <person name="Pallen M.J."/>
        </authorList>
    </citation>
    <scope>NUCLEOTIDE SEQUENCE</scope>
    <source>
        <strain evidence="5">ChiGjej3B3-7149</strain>
    </source>
</reference>
<evidence type="ECO:0000259" key="4">
    <source>
        <dbReference type="Pfam" id="PF00497"/>
    </source>
</evidence>
<comment type="subcellular location">
    <subcellularLocation>
        <location evidence="1">Cell envelope</location>
    </subcellularLocation>
</comment>
<proteinExistence type="inferred from homology"/>
<dbReference type="PANTHER" id="PTHR35936">
    <property type="entry name" value="MEMBRANE-BOUND LYTIC MUREIN TRANSGLYCOSYLASE F"/>
    <property type="match status" value="1"/>
</dbReference>
<evidence type="ECO:0000256" key="3">
    <source>
        <dbReference type="ARBA" id="ARBA00022729"/>
    </source>
</evidence>
<reference evidence="5" key="1">
    <citation type="submission" date="2020-10" db="EMBL/GenBank/DDBJ databases">
        <authorList>
            <person name="Gilroy R."/>
        </authorList>
    </citation>
    <scope>NUCLEOTIDE SEQUENCE</scope>
    <source>
        <strain evidence="5">ChiGjej3B3-7149</strain>
    </source>
</reference>
<dbReference type="SUPFAM" id="SSF53850">
    <property type="entry name" value="Periplasmic binding protein-like II"/>
    <property type="match status" value="2"/>
</dbReference>